<keyword evidence="3" id="KW-1185">Reference proteome</keyword>
<dbReference type="Pfam" id="PF04672">
    <property type="entry name" value="Methyltransf_19"/>
    <property type="match status" value="1"/>
</dbReference>
<comment type="caution">
    <text evidence="2">The sequence shown here is derived from an EMBL/GenBank/DDBJ whole genome shotgun (WGS) entry which is preliminary data.</text>
</comment>
<protein>
    <recommendedName>
        <fullName evidence="4">S-adenosyl methyltransferase</fullName>
    </recommendedName>
</protein>
<sequence length="277" mass="29892">MMAAEPNVAGERSPGEASLGFDTTVAHPARVYDYWLGGKDNFAADREAAERVLAATPGLRTRVRANRAFLARVVRFLVGSAGITQFLDIGTGIPSPNNTHQVAQAVVPAARVVYVDNDPIVLTHARALLTSSAEGATNYLDADLRNPERILEEAAQRLDFDRPIGVILLGVLHLVQDSEDPWAIVGRLMAAVPSGSYLAISHPALEINPGQQEAQKRYNERVSTPQTLRTQSDVARFFTGLELVEPGLVQVHQWRPEAGDPVPDDGTSAHGGLARKP</sequence>
<dbReference type="AlphaFoldDB" id="A0A8J3R335"/>
<dbReference type="Gene3D" id="3.40.50.150">
    <property type="entry name" value="Vaccinia Virus protein VP39"/>
    <property type="match status" value="1"/>
</dbReference>
<dbReference type="InterPro" id="IPR029063">
    <property type="entry name" value="SAM-dependent_MTases_sf"/>
</dbReference>
<organism evidence="2 3">
    <name type="scientific">Rugosimonospora africana</name>
    <dbReference type="NCBI Taxonomy" id="556532"/>
    <lineage>
        <taxon>Bacteria</taxon>
        <taxon>Bacillati</taxon>
        <taxon>Actinomycetota</taxon>
        <taxon>Actinomycetes</taxon>
        <taxon>Micromonosporales</taxon>
        <taxon>Micromonosporaceae</taxon>
        <taxon>Rugosimonospora</taxon>
    </lineage>
</organism>
<dbReference type="Proteomes" id="UP000642748">
    <property type="component" value="Unassembled WGS sequence"/>
</dbReference>
<dbReference type="InterPro" id="IPR006764">
    <property type="entry name" value="SAM_dep_MeTrfase_SAV2177_type"/>
</dbReference>
<evidence type="ECO:0000256" key="1">
    <source>
        <dbReference type="SAM" id="MobiDB-lite"/>
    </source>
</evidence>
<name>A0A8J3R335_9ACTN</name>
<evidence type="ECO:0000313" key="3">
    <source>
        <dbReference type="Proteomes" id="UP000642748"/>
    </source>
</evidence>
<proteinExistence type="predicted"/>
<accession>A0A8J3R335</accession>
<dbReference type="PIRSF" id="PIRSF017393">
    <property type="entry name" value="MTase_SAV2177"/>
    <property type="match status" value="1"/>
</dbReference>
<reference evidence="2" key="1">
    <citation type="submission" date="2021-01" db="EMBL/GenBank/DDBJ databases">
        <title>Whole genome shotgun sequence of Rugosimonospora africana NBRC 104875.</title>
        <authorList>
            <person name="Komaki H."/>
            <person name="Tamura T."/>
        </authorList>
    </citation>
    <scope>NUCLEOTIDE SEQUENCE</scope>
    <source>
        <strain evidence="2">NBRC 104875</strain>
    </source>
</reference>
<evidence type="ECO:0000313" key="2">
    <source>
        <dbReference type="EMBL" id="GIH20672.1"/>
    </source>
</evidence>
<gene>
    <name evidence="2" type="ORF">Raf01_88440</name>
</gene>
<feature type="region of interest" description="Disordered" evidence="1">
    <location>
        <begin position="1"/>
        <end position="20"/>
    </location>
</feature>
<evidence type="ECO:0008006" key="4">
    <source>
        <dbReference type="Google" id="ProtNLM"/>
    </source>
</evidence>
<dbReference type="EMBL" id="BONZ01000102">
    <property type="protein sequence ID" value="GIH20672.1"/>
    <property type="molecule type" value="Genomic_DNA"/>
</dbReference>
<feature type="region of interest" description="Disordered" evidence="1">
    <location>
        <begin position="255"/>
        <end position="277"/>
    </location>
</feature>
<dbReference type="SUPFAM" id="SSF53335">
    <property type="entry name" value="S-adenosyl-L-methionine-dependent methyltransferases"/>
    <property type="match status" value="1"/>
</dbReference>